<dbReference type="Pfam" id="PF01266">
    <property type="entry name" value="DAO"/>
    <property type="match status" value="1"/>
</dbReference>
<evidence type="ECO:0000256" key="2">
    <source>
        <dbReference type="ARBA" id="ARBA00007330"/>
    </source>
</evidence>
<comment type="similarity">
    <text evidence="2">Belongs to the FAD-dependent glycerol-3-phosphate dehydrogenase family.</text>
</comment>
<dbReference type="Gene3D" id="6.10.250.1890">
    <property type="match status" value="1"/>
</dbReference>
<dbReference type="InterPro" id="IPR006076">
    <property type="entry name" value="FAD-dep_OxRdtase"/>
</dbReference>
<dbReference type="Gene3D" id="3.30.9.10">
    <property type="entry name" value="D-Amino Acid Oxidase, subunit A, domain 2"/>
    <property type="match status" value="1"/>
</dbReference>
<dbReference type="NCBIfam" id="NF009906">
    <property type="entry name" value="PRK13369.1"/>
    <property type="match status" value="1"/>
</dbReference>
<feature type="domain" description="Alpha-glycerophosphate oxidase C-terminal" evidence="7">
    <location>
        <begin position="387"/>
        <end position="476"/>
    </location>
</feature>
<accession>A0ABY9YBK5</accession>
<dbReference type="SUPFAM" id="SSF51905">
    <property type="entry name" value="FAD/NAD(P)-binding domain"/>
    <property type="match status" value="1"/>
</dbReference>
<reference evidence="8 9" key="1">
    <citation type="submission" date="2022-12" db="EMBL/GenBank/DDBJ databases">
        <title>Two new species, Stenotrophomonas aracearum and Stenotrophomonas oahuensis, isolated from Anthurium (Araceae family) in Hawaii.</title>
        <authorList>
            <person name="Chunag S.C."/>
            <person name="Dobhal S."/>
            <person name="Alvarez A."/>
            <person name="Arif M."/>
        </authorList>
    </citation>
    <scope>NUCLEOTIDE SEQUENCE [LARGE SCALE GENOMIC DNA]</scope>
    <source>
        <strain evidence="8 9">A5588</strain>
    </source>
</reference>
<evidence type="ECO:0000313" key="8">
    <source>
        <dbReference type="EMBL" id="WNH48253.1"/>
    </source>
</evidence>
<keyword evidence="3" id="KW-0285">Flavoprotein</keyword>
<dbReference type="PANTHER" id="PTHR11985:SF15">
    <property type="entry name" value="GLYCEROL-3-PHOSPHATE DEHYDROGENASE, MITOCHONDRIAL"/>
    <property type="match status" value="1"/>
</dbReference>
<protein>
    <submittedName>
        <fullName evidence="8">Glycerol-3-phosphate dehydrogenase</fullName>
        <ecNumber evidence="8">1.1.5.3</ecNumber>
    </submittedName>
</protein>
<feature type="domain" description="FAD dependent oxidoreductase" evidence="6">
    <location>
        <begin position="6"/>
        <end position="358"/>
    </location>
</feature>
<evidence type="ECO:0000259" key="7">
    <source>
        <dbReference type="Pfam" id="PF16901"/>
    </source>
</evidence>
<dbReference type="Pfam" id="PF16901">
    <property type="entry name" value="DAO_C"/>
    <property type="match status" value="1"/>
</dbReference>
<dbReference type="EMBL" id="CP115543">
    <property type="protein sequence ID" value="WNH48253.1"/>
    <property type="molecule type" value="Genomic_DNA"/>
</dbReference>
<evidence type="ECO:0000259" key="6">
    <source>
        <dbReference type="Pfam" id="PF01266"/>
    </source>
</evidence>
<keyword evidence="4" id="KW-0274">FAD</keyword>
<keyword evidence="5 8" id="KW-0560">Oxidoreductase</keyword>
<dbReference type="Gene3D" id="1.10.8.870">
    <property type="entry name" value="Alpha-glycerophosphate oxidase, cap domain"/>
    <property type="match status" value="1"/>
</dbReference>
<sequence length="509" mass="56405">MDDIRDVLVVGGGINGVSIARDAAGRGWSVTLCEQDDLAAHTSSASTKLIHGGLRYLQFGQFALVRKALRERSVLQRLAPHLVTPTDFVLPHARHLRPAWMLRAGLWLYDHLADTGPAFPRTQRVDLGRDPRGAVLQPRWRTAFSYADARVDDARLVIATAMDARERGAEIQVRTRCEQLIRHRDHWLAVLRQADGTVQRMRVRAVVNATGPWAGNLLERAGMDAPIGLRLVQGSHIVVPRLYPHDSAYLLQQPDHRVVFVIPFDQDYSLIGTTDVDHEGDPARVRISPAEVLYLCASVNQWLRTPVHPEHVVWQFSGVRPLLADHHHDAARVTRDYRLHLDHQQALMLSVLGGKLTTCRTLAEEAVDQLATALGRSEAAWTASGPPLPGGDGGTLDTLLPALLAAYPHLPEPLLHDMARRHGTRVRAVLGDAQTVSELGPHFGAGLYAREVDYLVEHEWVREPEDLLWRRTHFGLRLDPGQQQSVATYLASRIVPAAGRLPGMPATPA</sequence>
<dbReference type="Proteomes" id="UP001305421">
    <property type="component" value="Chromosome"/>
</dbReference>
<comment type="cofactor">
    <cofactor evidence="1">
        <name>FAD</name>
        <dbReference type="ChEBI" id="CHEBI:57692"/>
    </cofactor>
</comment>
<name>A0ABY9YBK5_9GAMM</name>
<dbReference type="InterPro" id="IPR031656">
    <property type="entry name" value="DAO_C"/>
</dbReference>
<dbReference type="RefSeq" id="WP_311182872.1">
    <property type="nucleotide sequence ID" value="NZ_CP115543.1"/>
</dbReference>
<gene>
    <name evidence="8" type="primary">glpD</name>
    <name evidence="8" type="ORF">PDM28_16510</name>
</gene>
<organism evidence="8 9">
    <name type="scientific">Stenotrophomonas aracearum</name>
    <dbReference type="NCBI Taxonomy" id="3003272"/>
    <lineage>
        <taxon>Bacteria</taxon>
        <taxon>Pseudomonadati</taxon>
        <taxon>Pseudomonadota</taxon>
        <taxon>Gammaproteobacteria</taxon>
        <taxon>Lysobacterales</taxon>
        <taxon>Lysobacteraceae</taxon>
        <taxon>Stenotrophomonas</taxon>
    </lineage>
</organism>
<proteinExistence type="inferred from homology"/>
<dbReference type="NCBIfam" id="NF008899">
    <property type="entry name" value="PRK12266.1"/>
    <property type="match status" value="1"/>
</dbReference>
<dbReference type="InterPro" id="IPR036188">
    <property type="entry name" value="FAD/NAD-bd_sf"/>
</dbReference>
<evidence type="ECO:0000256" key="1">
    <source>
        <dbReference type="ARBA" id="ARBA00001974"/>
    </source>
</evidence>
<dbReference type="InterPro" id="IPR000447">
    <property type="entry name" value="G3P_DH_FAD-dep"/>
</dbReference>
<dbReference type="InterPro" id="IPR038299">
    <property type="entry name" value="DAO_C_sf"/>
</dbReference>
<dbReference type="GO" id="GO:0004368">
    <property type="term" value="F:glycerol-3-phosphate dehydrogenase (quinone) activity"/>
    <property type="evidence" value="ECO:0007669"/>
    <property type="project" value="UniProtKB-EC"/>
</dbReference>
<dbReference type="PRINTS" id="PR01001">
    <property type="entry name" value="FADG3PDH"/>
</dbReference>
<dbReference type="EC" id="1.1.5.3" evidence="8"/>
<dbReference type="Gene3D" id="3.50.50.60">
    <property type="entry name" value="FAD/NAD(P)-binding domain"/>
    <property type="match status" value="1"/>
</dbReference>
<evidence type="ECO:0000256" key="5">
    <source>
        <dbReference type="ARBA" id="ARBA00023002"/>
    </source>
</evidence>
<dbReference type="PANTHER" id="PTHR11985">
    <property type="entry name" value="GLYCEROL-3-PHOSPHATE DEHYDROGENASE"/>
    <property type="match status" value="1"/>
</dbReference>
<evidence type="ECO:0000256" key="4">
    <source>
        <dbReference type="ARBA" id="ARBA00022827"/>
    </source>
</evidence>
<keyword evidence="9" id="KW-1185">Reference proteome</keyword>
<evidence type="ECO:0000256" key="3">
    <source>
        <dbReference type="ARBA" id="ARBA00022630"/>
    </source>
</evidence>
<evidence type="ECO:0000313" key="9">
    <source>
        <dbReference type="Proteomes" id="UP001305421"/>
    </source>
</evidence>